<accession>A0AAV3XK64</accession>
<keyword evidence="2" id="KW-1185">Reference proteome</keyword>
<evidence type="ECO:0000313" key="1">
    <source>
        <dbReference type="EMBL" id="GET42693.1"/>
    </source>
</evidence>
<evidence type="ECO:0000313" key="2">
    <source>
        <dbReference type="Proteomes" id="UP001050975"/>
    </source>
</evidence>
<dbReference type="RefSeq" id="WP_226590632.1">
    <property type="nucleotide sequence ID" value="NZ_BLAY01000177.1"/>
</dbReference>
<organism evidence="1 2">
    <name type="scientific">Microseira wollei NIES-4236</name>
    <dbReference type="NCBI Taxonomy" id="2530354"/>
    <lineage>
        <taxon>Bacteria</taxon>
        <taxon>Bacillati</taxon>
        <taxon>Cyanobacteriota</taxon>
        <taxon>Cyanophyceae</taxon>
        <taxon>Oscillatoriophycideae</taxon>
        <taxon>Aerosakkonematales</taxon>
        <taxon>Aerosakkonemataceae</taxon>
        <taxon>Microseira</taxon>
    </lineage>
</organism>
<evidence type="ECO:0008006" key="3">
    <source>
        <dbReference type="Google" id="ProtNLM"/>
    </source>
</evidence>
<gene>
    <name evidence="1" type="ORF">MiSe_75110</name>
</gene>
<dbReference type="EMBL" id="BLAY01000177">
    <property type="protein sequence ID" value="GET42693.1"/>
    <property type="molecule type" value="Genomic_DNA"/>
</dbReference>
<comment type="caution">
    <text evidence="1">The sequence shown here is derived from an EMBL/GenBank/DDBJ whole genome shotgun (WGS) entry which is preliminary data.</text>
</comment>
<reference evidence="1" key="1">
    <citation type="submission" date="2019-10" db="EMBL/GenBank/DDBJ databases">
        <title>Draft genome sequece of Microseira wollei NIES-4236.</title>
        <authorList>
            <person name="Yamaguchi H."/>
            <person name="Suzuki S."/>
            <person name="Kawachi M."/>
        </authorList>
    </citation>
    <scope>NUCLEOTIDE SEQUENCE</scope>
    <source>
        <strain evidence="1">NIES-4236</strain>
    </source>
</reference>
<proteinExistence type="predicted"/>
<dbReference type="AlphaFoldDB" id="A0AAV3XK64"/>
<name>A0AAV3XK64_9CYAN</name>
<protein>
    <recommendedName>
        <fullName evidence="3">Transposase</fullName>
    </recommendedName>
</protein>
<sequence length="91" mass="9860">MNVNITPLVMDELIRLVLLARDEIEAGIVPQPNDNAGNCPLPYSDFSNITPLECASDEAGAGGATSDNLLSGIGRQSLKALKRQRKRRRGR</sequence>
<dbReference type="Proteomes" id="UP001050975">
    <property type="component" value="Unassembled WGS sequence"/>
</dbReference>